<evidence type="ECO:0000313" key="2">
    <source>
        <dbReference type="Proteomes" id="UP000053750"/>
    </source>
</evidence>
<gene>
    <name evidence="1" type="ORF">BG53_03555</name>
</gene>
<comment type="caution">
    <text evidence="1">The sequence shown here is derived from an EMBL/GenBank/DDBJ whole genome shotgun (WGS) entry which is preliminary data.</text>
</comment>
<accession>A0A9W5W7C4</accession>
<sequence>MNDKKSRCAVERTALVIRREGESLWLRANGKDVRLDAGRAEGGTAAGDTVKWDGRRWTIIR</sequence>
<dbReference type="RefSeq" id="WP_036666671.1">
    <property type="nucleotide sequence ID" value="NZ_KK082127.1"/>
</dbReference>
<dbReference type="EMBL" id="JFHU01000147">
    <property type="protein sequence ID" value="EXX87713.1"/>
    <property type="molecule type" value="Genomic_DNA"/>
</dbReference>
<organism evidence="1 2">
    <name type="scientific">Paenibacillus darwinianus</name>
    <dbReference type="NCBI Taxonomy" id="1380763"/>
    <lineage>
        <taxon>Bacteria</taxon>
        <taxon>Bacillati</taxon>
        <taxon>Bacillota</taxon>
        <taxon>Bacilli</taxon>
        <taxon>Bacillales</taxon>
        <taxon>Paenibacillaceae</taxon>
        <taxon>Paenibacillus</taxon>
    </lineage>
</organism>
<proteinExistence type="predicted"/>
<dbReference type="Proteomes" id="UP000053750">
    <property type="component" value="Unassembled WGS sequence"/>
</dbReference>
<keyword evidence="2" id="KW-1185">Reference proteome</keyword>
<evidence type="ECO:0000313" key="1">
    <source>
        <dbReference type="EMBL" id="EXX87713.1"/>
    </source>
</evidence>
<dbReference type="AlphaFoldDB" id="A0A9W5W7C4"/>
<name>A0A9W5W7C4_9BACL</name>
<reference evidence="1 2" key="1">
    <citation type="submission" date="2014-02" db="EMBL/GenBank/DDBJ databases">
        <title>Genome sequence of Paenibacillus darwinianus reveals adaptive mechanisms for survival in Antarctic soils.</title>
        <authorList>
            <person name="Dsouza M."/>
            <person name="Taylor M.W."/>
            <person name="Turner S.J."/>
            <person name="Aislabie J."/>
        </authorList>
    </citation>
    <scope>NUCLEOTIDE SEQUENCE [LARGE SCALE GENOMIC DNA]</scope>
    <source>
        <strain evidence="1 2">CE1</strain>
    </source>
</reference>
<protein>
    <submittedName>
        <fullName evidence="1">Uncharacterized protein</fullName>
    </submittedName>
</protein>